<keyword evidence="3" id="KW-1185">Reference proteome</keyword>
<gene>
    <name evidence="2" type="ORF">SAMN05444272_3599</name>
</gene>
<keyword evidence="1" id="KW-0812">Transmembrane</keyword>
<evidence type="ECO:0000313" key="2">
    <source>
        <dbReference type="EMBL" id="SHM95761.1"/>
    </source>
</evidence>
<reference evidence="2 3" key="1">
    <citation type="submission" date="2016-11" db="EMBL/GenBank/DDBJ databases">
        <authorList>
            <person name="Jaros S."/>
            <person name="Januszkiewicz K."/>
            <person name="Wedrychowicz H."/>
        </authorList>
    </citation>
    <scope>NUCLEOTIDE SEQUENCE [LARGE SCALE GENOMIC DNA]</scope>
    <source>
        <strain evidence="2 3">DSM 22153</strain>
    </source>
</reference>
<accession>A0A1M7MX50</accession>
<organism evidence="2 3">
    <name type="scientific">Roseibium suaedae</name>
    <dbReference type="NCBI Taxonomy" id="735517"/>
    <lineage>
        <taxon>Bacteria</taxon>
        <taxon>Pseudomonadati</taxon>
        <taxon>Pseudomonadota</taxon>
        <taxon>Alphaproteobacteria</taxon>
        <taxon>Hyphomicrobiales</taxon>
        <taxon>Stappiaceae</taxon>
        <taxon>Roseibium</taxon>
    </lineage>
</organism>
<dbReference type="AlphaFoldDB" id="A0A1M7MX50"/>
<keyword evidence="1" id="KW-0472">Membrane</keyword>
<keyword evidence="1" id="KW-1133">Transmembrane helix</keyword>
<evidence type="ECO:0000256" key="1">
    <source>
        <dbReference type="SAM" id="Phobius"/>
    </source>
</evidence>
<evidence type="ECO:0000313" key="3">
    <source>
        <dbReference type="Proteomes" id="UP000186002"/>
    </source>
</evidence>
<feature type="transmembrane region" description="Helical" evidence="1">
    <location>
        <begin position="21"/>
        <end position="41"/>
    </location>
</feature>
<proteinExistence type="predicted"/>
<protein>
    <submittedName>
        <fullName evidence="2">Uncharacterized protein</fullName>
    </submittedName>
</protein>
<dbReference type="Proteomes" id="UP000186002">
    <property type="component" value="Unassembled WGS sequence"/>
</dbReference>
<name>A0A1M7MX50_9HYPH</name>
<dbReference type="EMBL" id="FRBW01000004">
    <property type="protein sequence ID" value="SHM95761.1"/>
    <property type="molecule type" value="Genomic_DNA"/>
</dbReference>
<sequence>MFQACEIRIFSMKSLAGGAKLSGNLISGSGTVIYLSLHLPLAPLS</sequence>